<evidence type="ECO:0000256" key="1">
    <source>
        <dbReference type="ARBA" id="ARBA00022649"/>
    </source>
</evidence>
<evidence type="ECO:0008006" key="5">
    <source>
        <dbReference type="Google" id="ProtNLM"/>
    </source>
</evidence>
<dbReference type="Proteomes" id="UP000239724">
    <property type="component" value="Unassembled WGS sequence"/>
</dbReference>
<proteinExistence type="predicted"/>
<evidence type="ECO:0000313" key="4">
    <source>
        <dbReference type="Proteomes" id="UP000239724"/>
    </source>
</evidence>
<reference evidence="3 4" key="1">
    <citation type="journal article" date="2018" name="Arch. Microbiol.">
        <title>New insights into the metabolic potential of the phototrophic purple bacterium Rhodopila globiformis DSM 161(T) from its draft genome sequence and evidence for a vanadium-dependent nitrogenase.</title>
        <authorList>
            <person name="Imhoff J.F."/>
            <person name="Rahn T."/>
            <person name="Kunzel S."/>
            <person name="Neulinger S.C."/>
        </authorList>
    </citation>
    <scope>NUCLEOTIDE SEQUENCE [LARGE SCALE GENOMIC DNA]</scope>
    <source>
        <strain evidence="3 4">DSM 161</strain>
    </source>
</reference>
<dbReference type="OrthoDB" id="7191115at2"/>
<feature type="region of interest" description="Disordered" evidence="2">
    <location>
        <begin position="1"/>
        <end position="21"/>
    </location>
</feature>
<gene>
    <name evidence="3" type="ORF">CCS01_31695</name>
</gene>
<name>A0A2S6MU98_RHOGL</name>
<dbReference type="Pfam" id="PF07362">
    <property type="entry name" value="CcdA"/>
    <property type="match status" value="1"/>
</dbReference>
<comment type="caution">
    <text evidence="3">The sequence shown here is derived from an EMBL/GenBank/DDBJ whole genome shotgun (WGS) entry which is preliminary data.</text>
</comment>
<dbReference type="InterPro" id="IPR009956">
    <property type="entry name" value="Post-segregation_anti-tox_CcdA"/>
</dbReference>
<dbReference type="EMBL" id="NHRY01000276">
    <property type="protein sequence ID" value="PPQ25932.1"/>
    <property type="molecule type" value="Genomic_DNA"/>
</dbReference>
<organism evidence="3 4">
    <name type="scientific">Rhodopila globiformis</name>
    <name type="common">Rhodopseudomonas globiformis</name>
    <dbReference type="NCBI Taxonomy" id="1071"/>
    <lineage>
        <taxon>Bacteria</taxon>
        <taxon>Pseudomonadati</taxon>
        <taxon>Pseudomonadota</taxon>
        <taxon>Alphaproteobacteria</taxon>
        <taxon>Acetobacterales</taxon>
        <taxon>Acetobacteraceae</taxon>
        <taxon>Rhodopila</taxon>
    </lineage>
</organism>
<protein>
    <recommendedName>
        <fullName evidence="5">Post-segregation antitoxin CcdA</fullName>
    </recommendedName>
</protein>
<dbReference type="AlphaFoldDB" id="A0A2S6MU98"/>
<evidence type="ECO:0000256" key="2">
    <source>
        <dbReference type="SAM" id="MobiDB-lite"/>
    </source>
</evidence>
<keyword evidence="4" id="KW-1185">Reference proteome</keyword>
<sequence length="90" mass="10506">MLHTWNQTVNQIRRQDDSPKRATNVSLAEALVTEARELGVNVSRACEEGLENAVRRERARRWQEENAEGFHSWNAYVEQHGLPLAEFRKF</sequence>
<accession>A0A2S6MU98</accession>
<feature type="compositionally biased region" description="Polar residues" evidence="2">
    <location>
        <begin position="1"/>
        <end position="12"/>
    </location>
</feature>
<keyword evidence="1" id="KW-1277">Toxin-antitoxin system</keyword>
<evidence type="ECO:0000313" key="3">
    <source>
        <dbReference type="EMBL" id="PPQ25932.1"/>
    </source>
</evidence>